<feature type="domain" description="HTH lysR-type" evidence="5">
    <location>
        <begin position="1"/>
        <end position="58"/>
    </location>
</feature>
<accession>A0ABS5NWW0</accession>
<comment type="similarity">
    <text evidence="1">Belongs to the LysR transcriptional regulatory family.</text>
</comment>
<proteinExistence type="inferred from homology"/>
<dbReference type="Proteomes" id="UP000681027">
    <property type="component" value="Unassembled WGS sequence"/>
</dbReference>
<dbReference type="Gene3D" id="3.40.190.10">
    <property type="entry name" value="Periplasmic binding protein-like II"/>
    <property type="match status" value="2"/>
</dbReference>
<comment type="caution">
    <text evidence="6">The sequence shown here is derived from an EMBL/GenBank/DDBJ whole genome shotgun (WGS) entry which is preliminary data.</text>
</comment>
<evidence type="ECO:0000313" key="7">
    <source>
        <dbReference type="Proteomes" id="UP000681027"/>
    </source>
</evidence>
<dbReference type="SUPFAM" id="SSF46785">
    <property type="entry name" value="Winged helix' DNA-binding domain"/>
    <property type="match status" value="1"/>
</dbReference>
<dbReference type="Pfam" id="PF00126">
    <property type="entry name" value="HTH_1"/>
    <property type="match status" value="1"/>
</dbReference>
<evidence type="ECO:0000256" key="3">
    <source>
        <dbReference type="ARBA" id="ARBA00023125"/>
    </source>
</evidence>
<dbReference type="PANTHER" id="PTHR30346">
    <property type="entry name" value="TRANSCRIPTIONAL DUAL REGULATOR HCAR-RELATED"/>
    <property type="match status" value="1"/>
</dbReference>
<dbReference type="CDD" id="cd08414">
    <property type="entry name" value="PBP2_LTTR_aromatics_like"/>
    <property type="match status" value="1"/>
</dbReference>
<name>A0ABS5NWW0_9BACI</name>
<dbReference type="PRINTS" id="PR00039">
    <property type="entry name" value="HTHLYSR"/>
</dbReference>
<keyword evidence="7" id="KW-1185">Reference proteome</keyword>
<dbReference type="InterPro" id="IPR005119">
    <property type="entry name" value="LysR_subst-bd"/>
</dbReference>
<protein>
    <submittedName>
        <fullName evidence="6">LysR family transcriptional regulator</fullName>
    </submittedName>
</protein>
<dbReference type="EMBL" id="JAGYPM010000004">
    <property type="protein sequence ID" value="MBS4192330.1"/>
    <property type="molecule type" value="Genomic_DNA"/>
</dbReference>
<keyword evidence="2" id="KW-0805">Transcription regulation</keyword>
<evidence type="ECO:0000256" key="2">
    <source>
        <dbReference type="ARBA" id="ARBA00023015"/>
    </source>
</evidence>
<evidence type="ECO:0000256" key="4">
    <source>
        <dbReference type="ARBA" id="ARBA00023163"/>
    </source>
</evidence>
<gene>
    <name evidence="6" type="ORF">KHA94_19405</name>
</gene>
<dbReference type="SUPFAM" id="SSF53850">
    <property type="entry name" value="Periplasmic binding protein-like II"/>
    <property type="match status" value="1"/>
</dbReference>
<dbReference type="InterPro" id="IPR036388">
    <property type="entry name" value="WH-like_DNA-bd_sf"/>
</dbReference>
<sequence>MELRHLKYFITVAKELHFSRAAELLQMAQPPLSQQIKQLEEEMGVKLFNRTQRRVELTEAGVSFYERACELLENLNFACDEAQKIHLGEKGDIILGFTGSPTFHILPRVLQVSKQEYPELKIELKELTTAEQVRALNKGEIHVGLLVPPINSNLLNIETLNEGSFVIALPKKHPLVKQGAPVDLSSLANENFLMPRRKDGPGYYDAMMNLCYQAGFEPNIILEAKQYLTFISLVSFGIGVALLPSSIKFIDREEVELMPIGNSLSNWTVSVAWNKNNRTPALQIFLKLLKKTTLYTEK</sequence>
<dbReference type="Gene3D" id="1.10.10.10">
    <property type="entry name" value="Winged helix-like DNA-binding domain superfamily/Winged helix DNA-binding domain"/>
    <property type="match status" value="1"/>
</dbReference>
<dbReference type="Pfam" id="PF03466">
    <property type="entry name" value="LysR_substrate"/>
    <property type="match status" value="1"/>
</dbReference>
<dbReference type="InterPro" id="IPR000847">
    <property type="entry name" value="LysR_HTH_N"/>
</dbReference>
<evidence type="ECO:0000256" key="1">
    <source>
        <dbReference type="ARBA" id="ARBA00009437"/>
    </source>
</evidence>
<keyword evidence="3" id="KW-0238">DNA-binding</keyword>
<dbReference type="RefSeq" id="WP_213103751.1">
    <property type="nucleotide sequence ID" value="NZ_JAGYPM010000004.1"/>
</dbReference>
<evidence type="ECO:0000313" key="6">
    <source>
        <dbReference type="EMBL" id="MBS4192330.1"/>
    </source>
</evidence>
<dbReference type="PROSITE" id="PS50931">
    <property type="entry name" value="HTH_LYSR"/>
    <property type="match status" value="1"/>
</dbReference>
<dbReference type="InterPro" id="IPR036390">
    <property type="entry name" value="WH_DNA-bd_sf"/>
</dbReference>
<evidence type="ECO:0000259" key="5">
    <source>
        <dbReference type="PROSITE" id="PS50931"/>
    </source>
</evidence>
<keyword evidence="4" id="KW-0804">Transcription</keyword>
<reference evidence="6 7" key="1">
    <citation type="submission" date="2021-05" db="EMBL/GenBank/DDBJ databases">
        <title>Novel Bacillus species.</title>
        <authorList>
            <person name="Liu G."/>
        </authorList>
    </citation>
    <scope>NUCLEOTIDE SEQUENCE [LARGE SCALE GENOMIC DNA]</scope>
    <source>
        <strain evidence="6 7">FJAT-49705</strain>
    </source>
</reference>
<organism evidence="6 7">
    <name type="scientific">Cytobacillus citreus</name>
    <dbReference type="NCBI Taxonomy" id="2833586"/>
    <lineage>
        <taxon>Bacteria</taxon>
        <taxon>Bacillati</taxon>
        <taxon>Bacillota</taxon>
        <taxon>Bacilli</taxon>
        <taxon>Bacillales</taxon>
        <taxon>Bacillaceae</taxon>
        <taxon>Cytobacillus</taxon>
    </lineage>
</organism>
<dbReference type="PANTHER" id="PTHR30346:SF0">
    <property type="entry name" value="HCA OPERON TRANSCRIPTIONAL ACTIVATOR HCAR"/>
    <property type="match status" value="1"/>
</dbReference>